<gene>
    <name evidence="1" type="ORF">ADL17_13270</name>
</gene>
<name>A0A9X0HZV7_9ACTN</name>
<dbReference type="OMA" id="EMPHLMG"/>
<organism evidence="1 2">
    <name type="scientific">Micromonospora maris</name>
    <dbReference type="NCBI Taxonomy" id="1003110"/>
    <lineage>
        <taxon>Bacteria</taxon>
        <taxon>Bacillati</taxon>
        <taxon>Actinomycetota</taxon>
        <taxon>Actinomycetes</taxon>
        <taxon>Micromonosporales</taxon>
        <taxon>Micromonosporaceae</taxon>
        <taxon>Micromonospora</taxon>
    </lineage>
</organism>
<sequence>MAQRTLIIARMDEADKQAVADIFAESDATDLPVLLGASRRTLFFYRGLYLHLIEAQDGLTERLYDARRHRLFDDVNTKLSAHISPYDPGWKEPRDAMAEPFYTWAR</sequence>
<dbReference type="Proteomes" id="UP000053246">
    <property type="component" value="Unassembled WGS sequence"/>
</dbReference>
<dbReference type="InterPro" id="IPR011008">
    <property type="entry name" value="Dimeric_a/b-barrel"/>
</dbReference>
<dbReference type="Pfam" id="PF04673">
    <property type="entry name" value="Cyclase_polyket"/>
    <property type="match status" value="1"/>
</dbReference>
<dbReference type="GO" id="GO:0030639">
    <property type="term" value="P:polyketide biosynthetic process"/>
    <property type="evidence" value="ECO:0007669"/>
    <property type="project" value="InterPro"/>
</dbReference>
<keyword evidence="2" id="KW-1185">Reference proteome</keyword>
<comment type="caution">
    <text evidence="1">The sequence shown here is derived from an EMBL/GenBank/DDBJ whole genome shotgun (WGS) entry which is preliminary data.</text>
</comment>
<dbReference type="InterPro" id="IPR006765">
    <property type="entry name" value="Polyketide_synth_cyclase"/>
</dbReference>
<reference evidence="1 2" key="1">
    <citation type="submission" date="2015-10" db="EMBL/GenBank/DDBJ databases">
        <authorList>
            <person name="Ju K.-S."/>
            <person name="Doroghazi J.R."/>
            <person name="Metcalf W.W."/>
        </authorList>
    </citation>
    <scope>NUCLEOTIDE SEQUENCE [LARGE SCALE GENOMIC DNA]</scope>
    <source>
        <strain evidence="1 2">NRRL B-24793</strain>
    </source>
</reference>
<dbReference type="SUPFAM" id="SSF54909">
    <property type="entry name" value="Dimeric alpha+beta barrel"/>
    <property type="match status" value="1"/>
</dbReference>
<dbReference type="RefSeq" id="WP_013733365.1">
    <property type="nucleotide sequence ID" value="NZ_CP108425.1"/>
</dbReference>
<dbReference type="AlphaFoldDB" id="A0A9X0HZV7"/>
<dbReference type="EMBL" id="LMWI01000002">
    <property type="protein sequence ID" value="KUJ44194.1"/>
    <property type="molecule type" value="Genomic_DNA"/>
</dbReference>
<evidence type="ECO:0000313" key="2">
    <source>
        <dbReference type="Proteomes" id="UP000053246"/>
    </source>
</evidence>
<dbReference type="InterPro" id="IPR038474">
    <property type="entry name" value="Polyketide_synth_cyclase_sf"/>
</dbReference>
<dbReference type="Gene3D" id="3.30.70.1090">
    <property type="entry name" value="Dimeric alpha+beta barrel"/>
    <property type="match status" value="1"/>
</dbReference>
<evidence type="ECO:0000313" key="1">
    <source>
        <dbReference type="EMBL" id="KUJ44194.1"/>
    </source>
</evidence>
<proteinExistence type="predicted"/>
<protein>
    <submittedName>
        <fullName evidence="1">Polyketide synthase</fullName>
    </submittedName>
</protein>
<accession>A0A9X0HZV7</accession>